<proteinExistence type="predicted"/>
<sequence>MEIAPPAMNSLPIVPNDYWYTESERSNTCPGPYSQPVSFYPSLSSGQCLVSDQPLVSDPSLSRQLVAHNPSLDQALPFTIPNTNIGFEDTLPLAAIPSVWIIVFLLTATILVPSPPIRLTTWLHRVPASNTQSGGTANPATSTSDHCYPPIIFRTLCRV</sequence>
<keyword evidence="2" id="KW-1185">Reference proteome</keyword>
<accession>A0ACB8TQL3</accession>
<evidence type="ECO:0000313" key="1">
    <source>
        <dbReference type="EMBL" id="KAI0084287.1"/>
    </source>
</evidence>
<reference evidence="1" key="1">
    <citation type="journal article" date="2021" name="Environ. Microbiol.">
        <title>Gene family expansions and transcriptome signatures uncover fungal adaptations to wood decay.</title>
        <authorList>
            <person name="Hage H."/>
            <person name="Miyauchi S."/>
            <person name="Viragh M."/>
            <person name="Drula E."/>
            <person name="Min B."/>
            <person name="Chaduli D."/>
            <person name="Navarro D."/>
            <person name="Favel A."/>
            <person name="Norest M."/>
            <person name="Lesage-Meessen L."/>
            <person name="Balint B."/>
            <person name="Merenyi Z."/>
            <person name="de Eugenio L."/>
            <person name="Morin E."/>
            <person name="Martinez A.T."/>
            <person name="Baldrian P."/>
            <person name="Stursova M."/>
            <person name="Martinez M.J."/>
            <person name="Novotny C."/>
            <person name="Magnuson J.K."/>
            <person name="Spatafora J.W."/>
            <person name="Maurice S."/>
            <person name="Pangilinan J."/>
            <person name="Andreopoulos W."/>
            <person name="LaButti K."/>
            <person name="Hundley H."/>
            <person name="Na H."/>
            <person name="Kuo A."/>
            <person name="Barry K."/>
            <person name="Lipzen A."/>
            <person name="Henrissat B."/>
            <person name="Riley R."/>
            <person name="Ahrendt S."/>
            <person name="Nagy L.G."/>
            <person name="Grigoriev I.V."/>
            <person name="Martin F."/>
            <person name="Rosso M.N."/>
        </authorList>
    </citation>
    <scope>NUCLEOTIDE SEQUENCE</scope>
    <source>
        <strain evidence="1">CBS 384.51</strain>
    </source>
</reference>
<dbReference type="Proteomes" id="UP001055072">
    <property type="component" value="Unassembled WGS sequence"/>
</dbReference>
<comment type="caution">
    <text evidence="1">The sequence shown here is derived from an EMBL/GenBank/DDBJ whole genome shotgun (WGS) entry which is preliminary data.</text>
</comment>
<name>A0ACB8TQL3_9APHY</name>
<protein>
    <submittedName>
        <fullName evidence="1">Uncharacterized protein</fullName>
    </submittedName>
</protein>
<dbReference type="EMBL" id="MU274944">
    <property type="protein sequence ID" value="KAI0084287.1"/>
    <property type="molecule type" value="Genomic_DNA"/>
</dbReference>
<evidence type="ECO:0000313" key="2">
    <source>
        <dbReference type="Proteomes" id="UP001055072"/>
    </source>
</evidence>
<gene>
    <name evidence="1" type="ORF">BDY19DRAFT_541064</name>
</gene>
<organism evidence="1 2">
    <name type="scientific">Irpex rosettiformis</name>
    <dbReference type="NCBI Taxonomy" id="378272"/>
    <lineage>
        <taxon>Eukaryota</taxon>
        <taxon>Fungi</taxon>
        <taxon>Dikarya</taxon>
        <taxon>Basidiomycota</taxon>
        <taxon>Agaricomycotina</taxon>
        <taxon>Agaricomycetes</taxon>
        <taxon>Polyporales</taxon>
        <taxon>Irpicaceae</taxon>
        <taxon>Irpex</taxon>
    </lineage>
</organism>